<dbReference type="AlphaFoldDB" id="A0AAD5S7L7"/>
<accession>A0AAD5S7L7</accession>
<sequence>MEAKEALFNTAVLLSEAESKFVARNEKRAAAGLCTPTLATPVCKTRKRTQSGSPTETYPPKRTATASSCAERHEALPPNSAFLLDKRALCPLRDFLNSTECVLNLPMDSFSILRRFLAIYPHLGIVCENNIDLIEDLIARSEFINGGRFLCLKRCVINDKERLVVEHVETEYPRRLNVRLPSEEKWSEWDTSSPHVLSVVVEKERSDLAELNQLLEKPSYKERTAAGTMKELMHMLQLPTAATKLTNEKVICAGVGIMSNFALLMHAVVMQFQHTEDCEFRQFCEYGLRAECRAKRPLNSPRCKKLHFRRIMKPQTDLDLGDCSYLNTCHRMEQCKYVHYELDEDGVVVDIERPIPLSGLGKSVGGV</sequence>
<feature type="region of interest" description="Disordered" evidence="1">
    <location>
        <begin position="45"/>
        <end position="64"/>
    </location>
</feature>
<dbReference type="Proteomes" id="UP001212841">
    <property type="component" value="Unassembled WGS sequence"/>
</dbReference>
<protein>
    <submittedName>
        <fullName evidence="2">N6-adenosine-methyltransferase subunit mettl3</fullName>
    </submittedName>
</protein>
<organism evidence="2 3">
    <name type="scientific">Rhizophlyctis rosea</name>
    <dbReference type="NCBI Taxonomy" id="64517"/>
    <lineage>
        <taxon>Eukaryota</taxon>
        <taxon>Fungi</taxon>
        <taxon>Fungi incertae sedis</taxon>
        <taxon>Chytridiomycota</taxon>
        <taxon>Chytridiomycota incertae sedis</taxon>
        <taxon>Chytridiomycetes</taxon>
        <taxon>Rhizophlyctidales</taxon>
        <taxon>Rhizophlyctidaceae</taxon>
        <taxon>Rhizophlyctis</taxon>
    </lineage>
</organism>
<name>A0AAD5S7L7_9FUNG</name>
<comment type="caution">
    <text evidence="2">The sequence shown here is derived from an EMBL/GenBank/DDBJ whole genome shotgun (WGS) entry which is preliminary data.</text>
</comment>
<evidence type="ECO:0000313" key="3">
    <source>
        <dbReference type="Proteomes" id="UP001212841"/>
    </source>
</evidence>
<evidence type="ECO:0000313" key="2">
    <source>
        <dbReference type="EMBL" id="KAJ3048511.1"/>
    </source>
</evidence>
<keyword evidence="3" id="KW-1185">Reference proteome</keyword>
<reference evidence="2" key="1">
    <citation type="submission" date="2020-05" db="EMBL/GenBank/DDBJ databases">
        <title>Phylogenomic resolution of chytrid fungi.</title>
        <authorList>
            <person name="Stajich J.E."/>
            <person name="Amses K."/>
            <person name="Simmons R."/>
            <person name="Seto K."/>
            <person name="Myers J."/>
            <person name="Bonds A."/>
            <person name="Quandt C.A."/>
            <person name="Barry K."/>
            <person name="Liu P."/>
            <person name="Grigoriev I."/>
            <person name="Longcore J.E."/>
            <person name="James T.Y."/>
        </authorList>
    </citation>
    <scope>NUCLEOTIDE SEQUENCE</scope>
    <source>
        <strain evidence="2">JEL0318</strain>
    </source>
</reference>
<dbReference type="EMBL" id="JADGJD010000779">
    <property type="protein sequence ID" value="KAJ3048511.1"/>
    <property type="molecule type" value="Genomic_DNA"/>
</dbReference>
<gene>
    <name evidence="2" type="primary">METTL3_2</name>
    <name evidence="2" type="ORF">HK097_010466</name>
</gene>
<evidence type="ECO:0000256" key="1">
    <source>
        <dbReference type="SAM" id="MobiDB-lite"/>
    </source>
</evidence>
<proteinExistence type="predicted"/>